<dbReference type="OrthoDB" id="9811884at2"/>
<dbReference type="GO" id="GO:0005886">
    <property type="term" value="C:plasma membrane"/>
    <property type="evidence" value="ECO:0007669"/>
    <property type="project" value="TreeGrafter"/>
</dbReference>
<keyword evidence="1" id="KW-0812">Transmembrane</keyword>
<dbReference type="EMBL" id="JMSZ01000016">
    <property type="protein sequence ID" value="KDE40117.1"/>
    <property type="molecule type" value="Genomic_DNA"/>
</dbReference>
<dbReference type="Gene3D" id="3.90.550.10">
    <property type="entry name" value="Spore Coat Polysaccharide Biosynthesis Protein SpsA, Chain A"/>
    <property type="match status" value="1"/>
</dbReference>
<dbReference type="Proteomes" id="UP000027318">
    <property type="component" value="Unassembled WGS sequence"/>
</dbReference>
<dbReference type="InterPro" id="IPR050256">
    <property type="entry name" value="Glycosyltransferase_2"/>
</dbReference>
<comment type="caution">
    <text evidence="3">The sequence shown here is derived from an EMBL/GenBank/DDBJ whole genome shotgun (WGS) entry which is preliminary data.</text>
</comment>
<name>A0A063Y6R1_9GAMM</name>
<organism evidence="3 4">
    <name type="scientific">Nitrincola lacisaponensis</name>
    <dbReference type="NCBI Taxonomy" id="267850"/>
    <lineage>
        <taxon>Bacteria</taxon>
        <taxon>Pseudomonadati</taxon>
        <taxon>Pseudomonadota</taxon>
        <taxon>Gammaproteobacteria</taxon>
        <taxon>Oceanospirillales</taxon>
        <taxon>Oceanospirillaceae</taxon>
        <taxon>Nitrincola</taxon>
    </lineage>
</organism>
<dbReference type="InterPro" id="IPR001173">
    <property type="entry name" value="Glyco_trans_2-like"/>
</dbReference>
<evidence type="ECO:0000259" key="2">
    <source>
        <dbReference type="Pfam" id="PF00535"/>
    </source>
</evidence>
<protein>
    <submittedName>
        <fullName evidence="3">Glycosyl transferase, group 2 family protein</fullName>
    </submittedName>
</protein>
<feature type="transmembrane region" description="Helical" evidence="1">
    <location>
        <begin position="252"/>
        <end position="276"/>
    </location>
</feature>
<accession>A0A063Y6R1</accession>
<dbReference type="Pfam" id="PF00535">
    <property type="entry name" value="Glycos_transf_2"/>
    <property type="match status" value="1"/>
</dbReference>
<keyword evidence="4" id="KW-1185">Reference proteome</keyword>
<evidence type="ECO:0000313" key="3">
    <source>
        <dbReference type="EMBL" id="KDE40117.1"/>
    </source>
</evidence>
<dbReference type="PANTHER" id="PTHR48090:SF8">
    <property type="entry name" value="GLYCOSYLTRANSFERASE CSBB-RELATED"/>
    <property type="match status" value="1"/>
</dbReference>
<reference evidence="3 4" key="1">
    <citation type="journal article" date="2005" name="Int. J. Syst. Evol. Microbiol.">
        <title>Nitrincola lacisaponensis gen. nov., sp. nov., a novel alkaliphilic bacterium isolated from an alkaline, saline lake.</title>
        <authorList>
            <person name="Dimitriu P.A."/>
            <person name="Shukla S.K."/>
            <person name="Conradt J."/>
            <person name="Marquez M.C."/>
            <person name="Ventosa A."/>
            <person name="Maglia A."/>
            <person name="Peyton B.M."/>
            <person name="Pinkart H.C."/>
            <person name="Mormile M.R."/>
        </authorList>
    </citation>
    <scope>NUCLEOTIDE SEQUENCE [LARGE SCALE GENOMIC DNA]</scope>
    <source>
        <strain evidence="3 4">4CA</strain>
    </source>
</reference>
<dbReference type="CDD" id="cd04187">
    <property type="entry name" value="DPM1_like_bac"/>
    <property type="match status" value="1"/>
</dbReference>
<proteinExistence type="predicted"/>
<evidence type="ECO:0000313" key="4">
    <source>
        <dbReference type="Proteomes" id="UP000027318"/>
    </source>
</evidence>
<dbReference type="InterPro" id="IPR029044">
    <property type="entry name" value="Nucleotide-diphossugar_trans"/>
</dbReference>
<gene>
    <name evidence="3" type="ORF">ADINL_0709</name>
</gene>
<dbReference type="RefSeq" id="WP_084154382.1">
    <property type="nucleotide sequence ID" value="NZ_JMSZ01000016.1"/>
</dbReference>
<evidence type="ECO:0000256" key="1">
    <source>
        <dbReference type="SAM" id="Phobius"/>
    </source>
</evidence>
<dbReference type="AlphaFoldDB" id="A0A063Y6R1"/>
<feature type="domain" description="Glycosyltransferase 2-like" evidence="2">
    <location>
        <begin position="29"/>
        <end position="189"/>
    </location>
</feature>
<keyword evidence="1" id="KW-1133">Transmembrane helix</keyword>
<dbReference type="SUPFAM" id="SSF53448">
    <property type="entry name" value="Nucleotide-diphospho-sugar transferases"/>
    <property type="match status" value="1"/>
</dbReference>
<dbReference type="STRING" id="267850.ADINL_0709"/>
<sequence>MADKITQHTSESDASLTPRQLKGAPAITCILPAYNEAENLKVMIPLLCEYLPRLSERFELLVVDDGSRDATSAVAIALAESYPVSLIRLSRNFGKEAAMSAGLDHADGDLVILMDSDMQHPVEVLEEFYQHWLEGYDMIYGIRSDRSDEHPIKRRLTRYFYHMLSQSADVEIQADAGDFRMLDAKVVRALRALPERKRMMKGLFAWVGFRSIGVPFQVNPRFSGQTSFGIRRLSSLALTGITAFSSTPLRMWMFIGAGISLLSITYAVVIVLRTLIWGVDVPGWPTLVAGIGFLGGVQLLSVGVLGEYVARIFSEVKARPVYLISDHHPLRPEMKRDAEEPES</sequence>
<feature type="transmembrane region" description="Helical" evidence="1">
    <location>
        <begin position="288"/>
        <end position="310"/>
    </location>
</feature>
<dbReference type="GO" id="GO:0016740">
    <property type="term" value="F:transferase activity"/>
    <property type="evidence" value="ECO:0007669"/>
    <property type="project" value="UniProtKB-KW"/>
</dbReference>
<dbReference type="PANTHER" id="PTHR48090">
    <property type="entry name" value="UNDECAPRENYL-PHOSPHATE 4-DEOXY-4-FORMAMIDO-L-ARABINOSE TRANSFERASE-RELATED"/>
    <property type="match status" value="1"/>
</dbReference>
<keyword evidence="1" id="KW-0472">Membrane</keyword>
<keyword evidence="3" id="KW-0808">Transferase</keyword>